<name>A0A2N1PNB1_9BACT</name>
<dbReference type="InterPro" id="IPR035906">
    <property type="entry name" value="MetI-like_sf"/>
</dbReference>
<dbReference type="Pfam" id="PF00528">
    <property type="entry name" value="BPD_transp_1"/>
    <property type="match status" value="1"/>
</dbReference>
<feature type="transmembrane region" description="Helical" evidence="9">
    <location>
        <begin position="114"/>
        <end position="135"/>
    </location>
</feature>
<evidence type="ECO:0000256" key="9">
    <source>
        <dbReference type="RuleBase" id="RU363032"/>
    </source>
</evidence>
<evidence type="ECO:0000256" key="8">
    <source>
        <dbReference type="ARBA" id="ARBA00023136"/>
    </source>
</evidence>
<dbReference type="PANTHER" id="PTHR30183:SF3">
    <property type="entry name" value="MOLYBDENUM TRANSPORT SYSTEM PERMEASE PROTEIN MODB"/>
    <property type="match status" value="1"/>
</dbReference>
<evidence type="ECO:0000256" key="6">
    <source>
        <dbReference type="ARBA" id="ARBA00022692"/>
    </source>
</evidence>
<feature type="domain" description="ABC transmembrane type-1" evidence="11">
    <location>
        <begin position="42"/>
        <end position="246"/>
    </location>
</feature>
<evidence type="ECO:0000313" key="13">
    <source>
        <dbReference type="Proteomes" id="UP000233256"/>
    </source>
</evidence>
<keyword evidence="5 10" id="KW-0500">Molybdenum</keyword>
<evidence type="ECO:0000256" key="3">
    <source>
        <dbReference type="ARBA" id="ARBA00022448"/>
    </source>
</evidence>
<evidence type="ECO:0000256" key="1">
    <source>
        <dbReference type="ARBA" id="ARBA00004651"/>
    </source>
</evidence>
<dbReference type="GO" id="GO:0005886">
    <property type="term" value="C:plasma membrane"/>
    <property type="evidence" value="ECO:0007669"/>
    <property type="project" value="UniProtKB-SubCell"/>
</dbReference>
<feature type="transmembrane region" description="Helical" evidence="9">
    <location>
        <begin position="224"/>
        <end position="245"/>
    </location>
</feature>
<dbReference type="CDD" id="cd06261">
    <property type="entry name" value="TM_PBP2"/>
    <property type="match status" value="1"/>
</dbReference>
<proteinExistence type="inferred from homology"/>
<comment type="similarity">
    <text evidence="2 10">Belongs to the binding-protein-dependent transport system permease family. CysTW subfamily.</text>
</comment>
<evidence type="ECO:0000256" key="4">
    <source>
        <dbReference type="ARBA" id="ARBA00022475"/>
    </source>
</evidence>
<dbReference type="InterPro" id="IPR011867">
    <property type="entry name" value="ModB_ABC"/>
</dbReference>
<keyword evidence="8 9" id="KW-0472">Membrane</keyword>
<evidence type="ECO:0000313" key="12">
    <source>
        <dbReference type="EMBL" id="PKK89838.1"/>
    </source>
</evidence>
<evidence type="ECO:0000256" key="10">
    <source>
        <dbReference type="RuleBase" id="RU365097"/>
    </source>
</evidence>
<keyword evidence="7 9" id="KW-1133">Transmembrane helix</keyword>
<keyword evidence="4 10" id="KW-1003">Cell membrane</keyword>
<gene>
    <name evidence="12" type="primary">modB</name>
    <name evidence="12" type="ORF">CVV64_12520</name>
</gene>
<feature type="transmembrane region" description="Helical" evidence="9">
    <location>
        <begin position="191"/>
        <end position="212"/>
    </location>
</feature>
<organism evidence="12 13">
    <name type="scientific">Candidatus Wallbacteria bacterium HGW-Wallbacteria-1</name>
    <dbReference type="NCBI Taxonomy" id="2013854"/>
    <lineage>
        <taxon>Bacteria</taxon>
        <taxon>Candidatus Walliibacteriota</taxon>
    </lineage>
</organism>
<dbReference type="InterPro" id="IPR000515">
    <property type="entry name" value="MetI-like"/>
</dbReference>
<evidence type="ECO:0000256" key="2">
    <source>
        <dbReference type="ARBA" id="ARBA00007069"/>
    </source>
</evidence>
<feature type="transmembrane region" description="Helical" evidence="9">
    <location>
        <begin position="48"/>
        <end position="68"/>
    </location>
</feature>
<evidence type="ECO:0000256" key="7">
    <source>
        <dbReference type="ARBA" id="ARBA00022989"/>
    </source>
</evidence>
<comment type="function">
    <text evidence="10">Part of the binding-protein-dependent transport system for molybdenum; probably responsible for the translocation of the substrate across the membrane.</text>
</comment>
<evidence type="ECO:0000256" key="5">
    <source>
        <dbReference type="ARBA" id="ARBA00022505"/>
    </source>
</evidence>
<keyword evidence="6 9" id="KW-0812">Transmembrane</keyword>
<dbReference type="EMBL" id="PGXC01000011">
    <property type="protein sequence ID" value="PKK89838.1"/>
    <property type="molecule type" value="Genomic_DNA"/>
</dbReference>
<accession>A0A2N1PNB1</accession>
<comment type="subcellular location">
    <subcellularLocation>
        <location evidence="1 9">Cell membrane</location>
        <topology evidence="1 9">Multi-pass membrane protein</topology>
    </subcellularLocation>
</comment>
<keyword evidence="3 9" id="KW-0813">Transport</keyword>
<reference evidence="12 13" key="1">
    <citation type="journal article" date="2017" name="ISME J.">
        <title>Potential for microbial H2 and metal transformations associated with novel bacteria and archaea in deep terrestrial subsurface sediments.</title>
        <authorList>
            <person name="Hernsdorf A.W."/>
            <person name="Amano Y."/>
            <person name="Miyakawa K."/>
            <person name="Ise K."/>
            <person name="Suzuki Y."/>
            <person name="Anantharaman K."/>
            <person name="Probst A."/>
            <person name="Burstein D."/>
            <person name="Thomas B.C."/>
            <person name="Banfield J.F."/>
        </authorList>
    </citation>
    <scope>NUCLEOTIDE SEQUENCE [LARGE SCALE GENOMIC DNA]</scope>
    <source>
        <strain evidence="12">HGW-Wallbacteria-1</strain>
    </source>
</reference>
<dbReference type="SUPFAM" id="SSF161098">
    <property type="entry name" value="MetI-like"/>
    <property type="match status" value="1"/>
</dbReference>
<comment type="caution">
    <text evidence="12">The sequence shown here is derived from an EMBL/GenBank/DDBJ whole genome shotgun (WGS) entry which is preliminary data.</text>
</comment>
<dbReference type="Gene3D" id="1.10.3720.10">
    <property type="entry name" value="MetI-like"/>
    <property type="match status" value="1"/>
</dbReference>
<feature type="transmembrane region" description="Helical" evidence="9">
    <location>
        <begin position="80"/>
        <end position="102"/>
    </location>
</feature>
<dbReference type="AlphaFoldDB" id="A0A2N1PNB1"/>
<dbReference type="PROSITE" id="PS50928">
    <property type="entry name" value="ABC_TM1"/>
    <property type="match status" value="1"/>
</dbReference>
<sequence length="255" mass="28100">MDSSGIFLLKTAIRFLKSNQWKKRLPTPEQNDIISDMDLTPVLISVKIAIPAMALSGIFGTALGYVFHRYSFRGKTLLEQLFMLPLVIPPIVIGFYLVMVLGRRGLPSLLGLPNLVFTIPGGIIAVTIVCLPLMIRSAKATFEMMPREYVEISYTLGKSRIHTFLHVTLPICGPGILAGLMLSLARAMGEFGASLMILGNIPGYTTSMPIAIWTHFTAGREADAFNLVIILTLISVAMMLVAEAVSRWSLERFER</sequence>
<evidence type="ECO:0000259" key="11">
    <source>
        <dbReference type="PROSITE" id="PS50928"/>
    </source>
</evidence>
<dbReference type="NCBIfam" id="TIGR02141">
    <property type="entry name" value="modB_ABC"/>
    <property type="match status" value="1"/>
</dbReference>
<dbReference type="PANTHER" id="PTHR30183">
    <property type="entry name" value="MOLYBDENUM TRANSPORT SYSTEM PERMEASE PROTEIN MODB"/>
    <property type="match status" value="1"/>
</dbReference>
<protein>
    <recommendedName>
        <fullName evidence="10">Molybdenum transport system permease</fullName>
    </recommendedName>
</protein>
<dbReference type="GO" id="GO:0015098">
    <property type="term" value="F:molybdate ion transmembrane transporter activity"/>
    <property type="evidence" value="ECO:0007669"/>
    <property type="project" value="UniProtKB-UniRule"/>
</dbReference>
<feature type="transmembrane region" description="Helical" evidence="9">
    <location>
        <begin position="164"/>
        <end position="185"/>
    </location>
</feature>
<dbReference type="Proteomes" id="UP000233256">
    <property type="component" value="Unassembled WGS sequence"/>
</dbReference>